<gene>
    <name evidence="1" type="ORF">LCGC14_2960270</name>
</gene>
<feature type="non-terminal residue" evidence="1">
    <location>
        <position position="1"/>
    </location>
</feature>
<reference evidence="1" key="1">
    <citation type="journal article" date="2015" name="Nature">
        <title>Complex archaea that bridge the gap between prokaryotes and eukaryotes.</title>
        <authorList>
            <person name="Spang A."/>
            <person name="Saw J.H."/>
            <person name="Jorgensen S.L."/>
            <person name="Zaremba-Niedzwiedzka K."/>
            <person name="Martijn J."/>
            <person name="Lind A.E."/>
            <person name="van Eijk R."/>
            <person name="Schleper C."/>
            <person name="Guy L."/>
            <person name="Ettema T.J."/>
        </authorList>
    </citation>
    <scope>NUCLEOTIDE SEQUENCE</scope>
</reference>
<proteinExistence type="predicted"/>
<comment type="caution">
    <text evidence="1">The sequence shown here is derived from an EMBL/GenBank/DDBJ whole genome shotgun (WGS) entry which is preliminary data.</text>
</comment>
<dbReference type="EMBL" id="LAZR01059900">
    <property type="protein sequence ID" value="KKK66818.1"/>
    <property type="molecule type" value="Genomic_DNA"/>
</dbReference>
<protein>
    <submittedName>
        <fullName evidence="1">Uncharacterized protein</fullName>
    </submittedName>
</protein>
<organism evidence="1">
    <name type="scientific">marine sediment metagenome</name>
    <dbReference type="NCBI Taxonomy" id="412755"/>
    <lineage>
        <taxon>unclassified sequences</taxon>
        <taxon>metagenomes</taxon>
        <taxon>ecological metagenomes</taxon>
    </lineage>
</organism>
<dbReference type="AlphaFoldDB" id="A0A0F8XDA4"/>
<accession>A0A0F8XDA4</accession>
<evidence type="ECO:0000313" key="1">
    <source>
        <dbReference type="EMBL" id="KKK66818.1"/>
    </source>
</evidence>
<sequence>TENSDITFFETTTHNHINFSMSPDSARFFILANSTYNITWTNGENLFSTVYNITLDENYILTINTTYHQIYFGLFTYDGLGLNRDWVRFYINNVRKDFGRNIIQSETAELIVLDYFNNTLANETIDASAYSEYNIYIQVYSMYLLNQFTYDDLIMNITQVGSGYNMTQLIPATSALLYRFIPNVNYTINATYVNGTVYNIRTINLTENNQIESFGTPTRPSEYPKDVYFGIYTTTGLGLDHDLLRFYIDGNRTDFGFNRITDEIITIVVKDFFNTTLIDQIINTSGIYEYDILITLYSLKVKNEARVSANYTLKLGGLETTGFILPEEIIQYQLASNNYVFDYTNNEDSSSDTININLNQDMVYILNTTYYTT</sequence>
<name>A0A0F8XDA4_9ZZZZ</name>
<feature type="non-terminal residue" evidence="1">
    <location>
        <position position="373"/>
    </location>
</feature>